<dbReference type="SMART" id="SM00360">
    <property type="entry name" value="RRM"/>
    <property type="match status" value="1"/>
</dbReference>
<protein>
    <recommendedName>
        <fullName evidence="4">RRM domain-containing protein</fullName>
    </recommendedName>
</protein>
<dbReference type="PROSITE" id="PS50102">
    <property type="entry name" value="RRM"/>
    <property type="match status" value="1"/>
</dbReference>
<keyword evidence="6" id="KW-1185">Reference proteome</keyword>
<evidence type="ECO:0000256" key="3">
    <source>
        <dbReference type="SAM" id="MobiDB-lite"/>
    </source>
</evidence>
<comment type="caution">
    <text evidence="5">The sequence shown here is derived from an EMBL/GenBank/DDBJ whole genome shotgun (WGS) entry which is preliminary data.</text>
</comment>
<evidence type="ECO:0000313" key="6">
    <source>
        <dbReference type="Proteomes" id="UP000824469"/>
    </source>
</evidence>
<dbReference type="InterPro" id="IPR035979">
    <property type="entry name" value="RBD_domain_sf"/>
</dbReference>
<dbReference type="SUPFAM" id="SSF54928">
    <property type="entry name" value="RNA-binding domain, RBD"/>
    <property type="match status" value="1"/>
</dbReference>
<organism evidence="5 6">
    <name type="scientific">Taxus chinensis</name>
    <name type="common">Chinese yew</name>
    <name type="synonym">Taxus wallichiana var. chinensis</name>
    <dbReference type="NCBI Taxonomy" id="29808"/>
    <lineage>
        <taxon>Eukaryota</taxon>
        <taxon>Viridiplantae</taxon>
        <taxon>Streptophyta</taxon>
        <taxon>Embryophyta</taxon>
        <taxon>Tracheophyta</taxon>
        <taxon>Spermatophyta</taxon>
        <taxon>Pinopsida</taxon>
        <taxon>Pinidae</taxon>
        <taxon>Conifers II</taxon>
        <taxon>Cupressales</taxon>
        <taxon>Taxaceae</taxon>
        <taxon>Taxus</taxon>
    </lineage>
</organism>
<name>A0AA38FD55_TAXCH</name>
<feature type="domain" description="RRM" evidence="4">
    <location>
        <begin position="71"/>
        <end position="155"/>
    </location>
</feature>
<dbReference type="InterPro" id="IPR000504">
    <property type="entry name" value="RRM_dom"/>
</dbReference>
<keyword evidence="1 2" id="KW-0694">RNA-binding</keyword>
<dbReference type="Gene3D" id="3.30.70.330">
    <property type="match status" value="1"/>
</dbReference>
<sequence length="184" mass="20878">NMSRFGGDTDPSFVSMASSFKRPRPDYEFPGDVFNDYRDISRPGLVYRKIPSPKYATRDRITPSLPADASSTLFVKGLPTDCSRREVAHVFRPFRGFKDIRLVSKDFPRGDTLVFCFVEFETPSSAATALGSLQGYKLDEKDSDSPTLEIEFGRSSGERGRGRGRGLRRRSFSPPARPDYYRRR</sequence>
<evidence type="ECO:0000313" key="5">
    <source>
        <dbReference type="EMBL" id="KAH9296906.1"/>
    </source>
</evidence>
<feature type="region of interest" description="Disordered" evidence="3">
    <location>
        <begin position="138"/>
        <end position="184"/>
    </location>
</feature>
<dbReference type="InterPro" id="IPR012677">
    <property type="entry name" value="Nucleotide-bd_a/b_plait_sf"/>
</dbReference>
<dbReference type="Proteomes" id="UP000824469">
    <property type="component" value="Unassembled WGS sequence"/>
</dbReference>
<feature type="compositionally biased region" description="Basic residues" evidence="3">
    <location>
        <begin position="162"/>
        <end position="171"/>
    </location>
</feature>
<dbReference type="GO" id="GO:0003723">
    <property type="term" value="F:RNA binding"/>
    <property type="evidence" value="ECO:0007669"/>
    <property type="project" value="UniProtKB-UniRule"/>
</dbReference>
<reference evidence="5 6" key="1">
    <citation type="journal article" date="2021" name="Nat. Plants">
        <title>The Taxus genome provides insights into paclitaxel biosynthesis.</title>
        <authorList>
            <person name="Xiong X."/>
            <person name="Gou J."/>
            <person name="Liao Q."/>
            <person name="Li Y."/>
            <person name="Zhou Q."/>
            <person name="Bi G."/>
            <person name="Li C."/>
            <person name="Du R."/>
            <person name="Wang X."/>
            <person name="Sun T."/>
            <person name="Guo L."/>
            <person name="Liang H."/>
            <person name="Lu P."/>
            <person name="Wu Y."/>
            <person name="Zhang Z."/>
            <person name="Ro D.K."/>
            <person name="Shang Y."/>
            <person name="Huang S."/>
            <person name="Yan J."/>
        </authorList>
    </citation>
    <scope>NUCLEOTIDE SEQUENCE [LARGE SCALE GENOMIC DNA]</scope>
    <source>
        <strain evidence="5">Ta-2019</strain>
    </source>
</reference>
<feature type="region of interest" description="Disordered" evidence="3">
    <location>
        <begin position="1"/>
        <end position="24"/>
    </location>
</feature>
<evidence type="ECO:0000256" key="2">
    <source>
        <dbReference type="PROSITE-ProRule" id="PRU00176"/>
    </source>
</evidence>
<dbReference type="EMBL" id="JAHRHJ020000010">
    <property type="protein sequence ID" value="KAH9296906.1"/>
    <property type="molecule type" value="Genomic_DNA"/>
</dbReference>
<evidence type="ECO:0000256" key="1">
    <source>
        <dbReference type="ARBA" id="ARBA00022884"/>
    </source>
</evidence>
<dbReference type="CDD" id="cd21618">
    <property type="entry name" value="RRM_AtNSRA_like"/>
    <property type="match status" value="1"/>
</dbReference>
<dbReference type="Pfam" id="PF00076">
    <property type="entry name" value="RRM_1"/>
    <property type="match status" value="1"/>
</dbReference>
<feature type="non-terminal residue" evidence="5">
    <location>
        <position position="1"/>
    </location>
</feature>
<evidence type="ECO:0000259" key="4">
    <source>
        <dbReference type="PROSITE" id="PS50102"/>
    </source>
</evidence>
<accession>A0AA38FD55</accession>
<proteinExistence type="predicted"/>
<dbReference type="PANTHER" id="PTHR10501">
    <property type="entry name" value="U1 SMALL NUCLEAR RIBONUCLEOPROTEIN A/U2 SMALL NUCLEAR RIBONUCLEOPROTEIN B"/>
    <property type="match status" value="1"/>
</dbReference>
<gene>
    <name evidence="5" type="ORF">KI387_028588</name>
</gene>
<dbReference type="AlphaFoldDB" id="A0AA38FD55"/>